<dbReference type="InterPro" id="IPR051121">
    <property type="entry name" value="FAH"/>
</dbReference>
<sequence length="293" mass="32280">MKLCNIERNGVLQLGVYHNDKIVDLSRAVKQHANANIPTSISECIGDSGKYLPHIKEYIHSLGDSGPYYLNEEDCLFGPVLSNPEKIICVGLNYRRHADETGAAYPEVPILFNKFNNSLTGHGHDIAIPPMTEELDYEVELAIVIGKTATRVSEDEALDYVLGYTTANDLSARDLQMKTSQWLLGKTCDDFCPIGPYLVTADEINDPQNLSLQTEVNGETRQESNTSDMIFSCKQIISYISHHFTLKPGDVILTGTPEGVVLGLPKDARVYLKSGDSVSVSIEKIGTCTNKII</sequence>
<keyword evidence="5" id="KW-1185">Reference proteome</keyword>
<gene>
    <name evidence="4" type="ORF">J2S05_002117</name>
</gene>
<evidence type="ECO:0000313" key="4">
    <source>
        <dbReference type="EMBL" id="MDQ0207318.1"/>
    </source>
</evidence>
<protein>
    <submittedName>
        <fullName evidence="4">2-keto-4-pentenoate hydratase/2-oxohepta-3-ene-1,7-dioic acid hydratase in catechol pathway</fullName>
    </submittedName>
</protein>
<comment type="similarity">
    <text evidence="1">Belongs to the FAH family.</text>
</comment>
<evidence type="ECO:0000313" key="5">
    <source>
        <dbReference type="Proteomes" id="UP001225034"/>
    </source>
</evidence>
<dbReference type="PANTHER" id="PTHR42796:SF4">
    <property type="entry name" value="FUMARYLACETOACETATE HYDROLASE DOMAIN-CONTAINING PROTEIN 2A"/>
    <property type="match status" value="1"/>
</dbReference>
<dbReference type="Pfam" id="PF01557">
    <property type="entry name" value="FAA_hydrolase"/>
    <property type="match status" value="1"/>
</dbReference>
<evidence type="ECO:0000256" key="1">
    <source>
        <dbReference type="ARBA" id="ARBA00010211"/>
    </source>
</evidence>
<dbReference type="RefSeq" id="WP_306982506.1">
    <property type="nucleotide sequence ID" value="NZ_JAUSUA010000002.1"/>
</dbReference>
<accession>A0ABT9YHH4</accession>
<dbReference type="InterPro" id="IPR011234">
    <property type="entry name" value="Fumarylacetoacetase-like_C"/>
</dbReference>
<dbReference type="PANTHER" id="PTHR42796">
    <property type="entry name" value="FUMARYLACETOACETATE HYDROLASE DOMAIN-CONTAINING PROTEIN 2A-RELATED"/>
    <property type="match status" value="1"/>
</dbReference>
<proteinExistence type="inferred from homology"/>
<reference evidence="4 5" key="1">
    <citation type="submission" date="2023-07" db="EMBL/GenBank/DDBJ databases">
        <title>Genomic Encyclopedia of Type Strains, Phase IV (KMG-IV): sequencing the most valuable type-strain genomes for metagenomic binning, comparative biology and taxonomic classification.</title>
        <authorList>
            <person name="Goeker M."/>
        </authorList>
    </citation>
    <scope>NUCLEOTIDE SEQUENCE [LARGE SCALE GENOMIC DNA]</scope>
    <source>
        <strain evidence="4 5">DSM 19154</strain>
    </source>
</reference>
<dbReference type="EMBL" id="JAUSUA010000002">
    <property type="protein sequence ID" value="MDQ0207318.1"/>
    <property type="molecule type" value="Genomic_DNA"/>
</dbReference>
<evidence type="ECO:0000259" key="3">
    <source>
        <dbReference type="Pfam" id="PF01557"/>
    </source>
</evidence>
<comment type="caution">
    <text evidence="4">The sequence shown here is derived from an EMBL/GenBank/DDBJ whole genome shotgun (WGS) entry which is preliminary data.</text>
</comment>
<dbReference type="Proteomes" id="UP001225034">
    <property type="component" value="Unassembled WGS sequence"/>
</dbReference>
<keyword evidence="2" id="KW-0479">Metal-binding</keyword>
<name>A0ABT9YHH4_9BACI</name>
<evidence type="ECO:0000256" key="2">
    <source>
        <dbReference type="ARBA" id="ARBA00022723"/>
    </source>
</evidence>
<feature type="domain" description="Fumarylacetoacetase-like C-terminal" evidence="3">
    <location>
        <begin position="86"/>
        <end position="292"/>
    </location>
</feature>
<organism evidence="4 5">
    <name type="scientific">Alkalicoccobacillus murimartini</name>
    <dbReference type="NCBI Taxonomy" id="171685"/>
    <lineage>
        <taxon>Bacteria</taxon>
        <taxon>Bacillati</taxon>
        <taxon>Bacillota</taxon>
        <taxon>Bacilli</taxon>
        <taxon>Bacillales</taxon>
        <taxon>Bacillaceae</taxon>
        <taxon>Alkalicoccobacillus</taxon>
    </lineage>
</organism>
<dbReference type="Gene3D" id="3.90.850.10">
    <property type="entry name" value="Fumarylacetoacetase-like, C-terminal domain"/>
    <property type="match status" value="1"/>
</dbReference>
<dbReference type="InterPro" id="IPR036663">
    <property type="entry name" value="Fumarylacetoacetase_C_sf"/>
</dbReference>
<dbReference type="SUPFAM" id="SSF56529">
    <property type="entry name" value="FAH"/>
    <property type="match status" value="1"/>
</dbReference>